<reference evidence="2 3" key="1">
    <citation type="submission" date="2018-06" db="EMBL/GenBank/DDBJ databases">
        <title>Complete Genomes of Monosporascus.</title>
        <authorList>
            <person name="Robinson A.J."/>
            <person name="Natvig D.O."/>
        </authorList>
    </citation>
    <scope>NUCLEOTIDE SEQUENCE [LARGE SCALE GENOMIC DNA]</scope>
    <source>
        <strain evidence="2 3">CBS 110550</strain>
    </source>
</reference>
<feature type="compositionally biased region" description="Basic and acidic residues" evidence="1">
    <location>
        <begin position="218"/>
        <end position="245"/>
    </location>
</feature>
<dbReference type="EMBL" id="QJNU01000079">
    <property type="protein sequence ID" value="RYP07853.1"/>
    <property type="molecule type" value="Genomic_DNA"/>
</dbReference>
<feature type="region of interest" description="Disordered" evidence="1">
    <location>
        <begin position="279"/>
        <end position="336"/>
    </location>
</feature>
<evidence type="ECO:0000256" key="1">
    <source>
        <dbReference type="SAM" id="MobiDB-lite"/>
    </source>
</evidence>
<dbReference type="STRING" id="155417.A0A4Q4TQW9"/>
<evidence type="ECO:0000313" key="3">
    <source>
        <dbReference type="Proteomes" id="UP000293360"/>
    </source>
</evidence>
<organism evidence="2 3">
    <name type="scientific">Monosporascus ibericus</name>
    <dbReference type="NCBI Taxonomy" id="155417"/>
    <lineage>
        <taxon>Eukaryota</taxon>
        <taxon>Fungi</taxon>
        <taxon>Dikarya</taxon>
        <taxon>Ascomycota</taxon>
        <taxon>Pezizomycotina</taxon>
        <taxon>Sordariomycetes</taxon>
        <taxon>Xylariomycetidae</taxon>
        <taxon>Xylariales</taxon>
        <taxon>Xylariales incertae sedis</taxon>
        <taxon>Monosporascus</taxon>
    </lineage>
</organism>
<dbReference type="AlphaFoldDB" id="A0A4Q4TQW9"/>
<protein>
    <submittedName>
        <fullName evidence="2">Uncharacterized protein</fullName>
    </submittedName>
</protein>
<dbReference type="OrthoDB" id="1703270at2759"/>
<dbReference type="Proteomes" id="UP000293360">
    <property type="component" value="Unassembled WGS sequence"/>
</dbReference>
<gene>
    <name evidence="2" type="ORF">DL764_002219</name>
</gene>
<feature type="region of interest" description="Disordered" evidence="1">
    <location>
        <begin position="202"/>
        <end position="267"/>
    </location>
</feature>
<feature type="compositionally biased region" description="Basic and acidic residues" evidence="1">
    <location>
        <begin position="306"/>
        <end position="327"/>
    </location>
</feature>
<sequence>MSSTSNIPQSPINMMKTSAVKVASRKQFIQTPSTKVYPVLHWPTKVPKQLSYDWDPSHLAAAATKYAAEKELLARQNQPVTTGNGLCDALDYYLEKQVAMRRAKEAKEKSKSCTRDRLSGLRAAVEAAARAGAAKYGSGRSPAKAVDSRVADFLAGKPIKSTTVDKKMSAADRTVKPGCASKPNIPFDHSYSDCSSWLTDYDQVPKDEHGRPKLPPTPERRVRPQRQGEDVTDPDYHKSVPKSDGESDSMTTVMHASKDGDRTSPSRFEFELRGLVASSVSNGYGDSDYTDPTDLESQRSSSKSQDQGHRGHSADADSSRQPLRPDETASWSTSKTWMSREEKERVRFNKIKVSMQHCSLDKSPFVPRTFDEYVLHRRECSLCQQQLILDKLKWTEMSAEAIRQFVRDGGNLEYLPPKVEFPKEIAFISARDGLTPVTSRPSIWTSRCLVKAHIDWPTYLEYKAGGDERAKRGYDRRLPPPRFRCLAEEYEHLSFGPDPLPMSGPGVPRDKRKVAGLATTPAYDSLTRAESAGIFAPAIEIPLKEVNGLTAAFILDTEPDDDGDE</sequence>
<name>A0A4Q4TQW9_9PEZI</name>
<proteinExistence type="predicted"/>
<evidence type="ECO:0000313" key="2">
    <source>
        <dbReference type="EMBL" id="RYP07853.1"/>
    </source>
</evidence>
<accession>A0A4Q4TQW9</accession>
<comment type="caution">
    <text evidence="2">The sequence shown here is derived from an EMBL/GenBank/DDBJ whole genome shotgun (WGS) entry which is preliminary data.</text>
</comment>
<keyword evidence="3" id="KW-1185">Reference proteome</keyword>
<feature type="compositionally biased region" description="Basic and acidic residues" evidence="1">
    <location>
        <begin position="256"/>
        <end position="267"/>
    </location>
</feature>